<dbReference type="Gene3D" id="6.10.140.530">
    <property type="match status" value="4"/>
</dbReference>
<protein>
    <recommendedName>
        <fullName evidence="1">Helicase-associated domain-containing protein</fullName>
    </recommendedName>
</protein>
<name>B8BSW6_THAPS</name>
<evidence type="ECO:0000259" key="1">
    <source>
        <dbReference type="Pfam" id="PF03457"/>
    </source>
</evidence>
<evidence type="ECO:0000313" key="2">
    <source>
        <dbReference type="EMBL" id="EED96199.1"/>
    </source>
</evidence>
<gene>
    <name evidence="2" type="ORF">THAPSDRAFT_260761</name>
</gene>
<feature type="non-terminal residue" evidence="2">
    <location>
        <position position="304"/>
    </location>
</feature>
<accession>B8BSW6</accession>
<dbReference type="KEGG" id="tps:THAPSDRAFT_260761"/>
<dbReference type="PANTHER" id="PTHR33418">
    <property type="entry name" value="HELICASE-ASSOCIATED"/>
    <property type="match status" value="1"/>
</dbReference>
<dbReference type="OMA" id="WGSTRIA"/>
<dbReference type="GeneID" id="7447615"/>
<dbReference type="Proteomes" id="UP000001449">
    <property type="component" value="Chromosome 1"/>
</dbReference>
<dbReference type="eggNOG" id="ENOG502SC1P">
    <property type="taxonomic scope" value="Eukaryota"/>
</dbReference>
<feature type="domain" description="Helicase-associated" evidence="1">
    <location>
        <begin position="16"/>
        <end position="82"/>
    </location>
</feature>
<feature type="non-terminal residue" evidence="2">
    <location>
        <position position="1"/>
    </location>
</feature>
<dbReference type="AlphaFoldDB" id="B8BSW6"/>
<feature type="domain" description="Helicase-associated" evidence="1">
    <location>
        <begin position="240"/>
        <end position="302"/>
    </location>
</feature>
<dbReference type="HOGENOM" id="CLU_064419_0_0_1"/>
<dbReference type="PaxDb" id="35128-Thaps260761"/>
<feature type="domain" description="Helicase-associated" evidence="1">
    <location>
        <begin position="167"/>
        <end position="232"/>
    </location>
</feature>
<reference evidence="2 3" key="1">
    <citation type="journal article" date="2004" name="Science">
        <title>The genome of the diatom Thalassiosira pseudonana: ecology, evolution, and metabolism.</title>
        <authorList>
            <person name="Armbrust E.V."/>
            <person name="Berges J.A."/>
            <person name="Bowler C."/>
            <person name="Green B.R."/>
            <person name="Martinez D."/>
            <person name="Putnam N.H."/>
            <person name="Zhou S."/>
            <person name="Allen A.E."/>
            <person name="Apt K.E."/>
            <person name="Bechner M."/>
            <person name="Brzezinski M.A."/>
            <person name="Chaal B.K."/>
            <person name="Chiovitti A."/>
            <person name="Davis A.K."/>
            <person name="Demarest M.S."/>
            <person name="Detter J.C."/>
            <person name="Glavina T."/>
            <person name="Goodstein D."/>
            <person name="Hadi M.Z."/>
            <person name="Hellsten U."/>
            <person name="Hildebrand M."/>
            <person name="Jenkins B.D."/>
            <person name="Jurka J."/>
            <person name="Kapitonov V.V."/>
            <person name="Kroger N."/>
            <person name="Lau W.W."/>
            <person name="Lane T.W."/>
            <person name="Larimer F.W."/>
            <person name="Lippmeier J.C."/>
            <person name="Lucas S."/>
            <person name="Medina M."/>
            <person name="Montsant A."/>
            <person name="Obornik M."/>
            <person name="Parker M.S."/>
            <person name="Palenik B."/>
            <person name="Pazour G.J."/>
            <person name="Richardson P.M."/>
            <person name="Rynearson T.A."/>
            <person name="Saito M.A."/>
            <person name="Schwartz D.C."/>
            <person name="Thamatrakoln K."/>
            <person name="Valentin K."/>
            <person name="Vardi A."/>
            <person name="Wilkerson F.P."/>
            <person name="Rokhsar D.S."/>
        </authorList>
    </citation>
    <scope>NUCLEOTIDE SEQUENCE [LARGE SCALE GENOMIC DNA]</scope>
    <source>
        <strain evidence="2 3">CCMP1335</strain>
    </source>
</reference>
<dbReference type="InterPro" id="IPR005114">
    <property type="entry name" value="Helicase_assoc"/>
</dbReference>
<dbReference type="InParanoid" id="B8BSW6"/>
<reference evidence="2 3" key="2">
    <citation type="journal article" date="2008" name="Nature">
        <title>The Phaeodactylum genome reveals the evolutionary history of diatom genomes.</title>
        <authorList>
            <person name="Bowler C."/>
            <person name="Allen A.E."/>
            <person name="Badger J.H."/>
            <person name="Grimwood J."/>
            <person name="Jabbari K."/>
            <person name="Kuo A."/>
            <person name="Maheswari U."/>
            <person name="Martens C."/>
            <person name="Maumus F."/>
            <person name="Otillar R.P."/>
            <person name="Rayko E."/>
            <person name="Salamov A."/>
            <person name="Vandepoele K."/>
            <person name="Beszteri B."/>
            <person name="Gruber A."/>
            <person name="Heijde M."/>
            <person name="Katinka M."/>
            <person name="Mock T."/>
            <person name="Valentin K."/>
            <person name="Verret F."/>
            <person name="Berges J.A."/>
            <person name="Brownlee C."/>
            <person name="Cadoret J.P."/>
            <person name="Chiovitti A."/>
            <person name="Choi C.J."/>
            <person name="Coesel S."/>
            <person name="De Martino A."/>
            <person name="Detter J.C."/>
            <person name="Durkin C."/>
            <person name="Falciatore A."/>
            <person name="Fournet J."/>
            <person name="Haruta M."/>
            <person name="Huysman M.J."/>
            <person name="Jenkins B.D."/>
            <person name="Jiroutova K."/>
            <person name="Jorgensen R.E."/>
            <person name="Joubert Y."/>
            <person name="Kaplan A."/>
            <person name="Kroger N."/>
            <person name="Kroth P.G."/>
            <person name="La Roche J."/>
            <person name="Lindquist E."/>
            <person name="Lommer M."/>
            <person name="Martin-Jezequel V."/>
            <person name="Lopez P.J."/>
            <person name="Lucas S."/>
            <person name="Mangogna M."/>
            <person name="McGinnis K."/>
            <person name="Medlin L.K."/>
            <person name="Montsant A."/>
            <person name="Oudot-Le Secq M.P."/>
            <person name="Napoli C."/>
            <person name="Obornik M."/>
            <person name="Parker M.S."/>
            <person name="Petit J.L."/>
            <person name="Porcel B.M."/>
            <person name="Poulsen N."/>
            <person name="Robison M."/>
            <person name="Rychlewski L."/>
            <person name="Rynearson T.A."/>
            <person name="Schmutz J."/>
            <person name="Shapiro H."/>
            <person name="Siaut M."/>
            <person name="Stanley M."/>
            <person name="Sussman M.R."/>
            <person name="Taylor A.R."/>
            <person name="Vardi A."/>
            <person name="von Dassow P."/>
            <person name="Vyverman W."/>
            <person name="Willis A."/>
            <person name="Wyrwicz L.S."/>
            <person name="Rokhsar D.S."/>
            <person name="Weissenbach J."/>
            <person name="Armbrust E.V."/>
            <person name="Green B.R."/>
            <person name="Van de Peer Y."/>
            <person name="Grigoriev I.V."/>
        </authorList>
    </citation>
    <scope>NUCLEOTIDE SEQUENCE [LARGE SCALE GENOMIC DNA]</scope>
    <source>
        <strain evidence="2 3">CCMP1335</strain>
    </source>
</reference>
<dbReference type="PANTHER" id="PTHR33418:SF1">
    <property type="entry name" value="HELICASE-ASSOCIATED DOMAIN-CONTAINING PROTEIN"/>
    <property type="match status" value="1"/>
</dbReference>
<proteinExistence type="predicted"/>
<dbReference type="EMBL" id="CM000638">
    <property type="protein sequence ID" value="EED96199.1"/>
    <property type="molecule type" value="Genomic_DNA"/>
</dbReference>
<dbReference type="RefSeq" id="XP_002286558.1">
    <property type="nucleotide sequence ID" value="XM_002286522.1"/>
</dbReference>
<feature type="domain" description="Helicase-associated" evidence="1">
    <location>
        <begin position="92"/>
        <end position="157"/>
    </location>
</feature>
<organism evidence="2 3">
    <name type="scientific">Thalassiosira pseudonana</name>
    <name type="common">Marine diatom</name>
    <name type="synonym">Cyclotella nana</name>
    <dbReference type="NCBI Taxonomy" id="35128"/>
    <lineage>
        <taxon>Eukaryota</taxon>
        <taxon>Sar</taxon>
        <taxon>Stramenopiles</taxon>
        <taxon>Ochrophyta</taxon>
        <taxon>Bacillariophyta</taxon>
        <taxon>Coscinodiscophyceae</taxon>
        <taxon>Thalassiosirophycidae</taxon>
        <taxon>Thalassiosirales</taxon>
        <taxon>Thalassiosiraceae</taxon>
        <taxon>Thalassiosira</taxon>
    </lineage>
</organism>
<keyword evidence="3" id="KW-1185">Reference proteome</keyword>
<evidence type="ECO:0000313" key="3">
    <source>
        <dbReference type="Proteomes" id="UP000001449"/>
    </source>
</evidence>
<dbReference type="Pfam" id="PF03457">
    <property type="entry name" value="HA"/>
    <property type="match status" value="4"/>
</dbReference>
<sequence length="304" mass="36235">RGLDSSDRAITSNNNTSWQTWIELLREYKSKFGDVDVPLKYEENPSLGNFVNKQRCEYRKMTSGKPSSMTSEKILELNKLGFTWVMRESYTPWDDRYEELKEYKREHGHCNVPKVYDKVPALGYWVNEQRFQYRRMQKQKSSYMTAEKIKALNKLGFKWSLRENSGSWDTWMDKLSKYRDTHGDVDIPLKYKPDPALGAFVNRQRTEHRKLQQGLQSSLTKERIQDLDALGFKWAIRVSRTPWDQRLEELSKFKEEYGHCNVPSTFPKNQPLAYWVFKQRGQYRQVCHMTPERIKALNDVGFEW</sequence>